<evidence type="ECO:0000313" key="1">
    <source>
        <dbReference type="EMBL" id="GAD50601.1"/>
    </source>
</evidence>
<accession>U2YAY3</accession>
<gene>
    <name evidence="1" type="ORF">NT2_10_00460</name>
</gene>
<proteinExistence type="predicted"/>
<sequence length="145" mass="15994">MAMCDGNECVETVNHSNILVQERGRKANFKNSSRHSHKRVKVDGCLIKNGLRSDWIVTKVGVGSVIVELKGKDLDHACQQVMATIAHADCQPWLEAKRGILIVCSRYPSFDTSVAKAKVAARKRGIRLSVVCDKADTEFEKVLTG</sequence>
<reference evidence="1 2" key="1">
    <citation type="submission" date="2013-09" db="EMBL/GenBank/DDBJ databases">
        <title>Whole genome shotgun sequence of Novosphingobium tardaugens NBRC 16725.</title>
        <authorList>
            <person name="Isaki S."/>
            <person name="Hosoyama A."/>
            <person name="Tsuchikane K."/>
            <person name="Katsumata H."/>
            <person name="Ando Y."/>
            <person name="Yamazaki S."/>
            <person name="Fujita N."/>
        </authorList>
    </citation>
    <scope>NUCLEOTIDE SEQUENCE [LARGE SCALE GENOMIC DNA]</scope>
    <source>
        <strain evidence="1 2">NBRC 16725</strain>
    </source>
</reference>
<comment type="caution">
    <text evidence="1">The sequence shown here is derived from an EMBL/GenBank/DDBJ whole genome shotgun (WGS) entry which is preliminary data.</text>
</comment>
<name>U2YAY3_9SPHN</name>
<dbReference type="EMBL" id="BASZ01000010">
    <property type="protein sequence ID" value="GAD50601.1"/>
    <property type="molecule type" value="Genomic_DNA"/>
</dbReference>
<dbReference type="eggNOG" id="ENOG5033458">
    <property type="taxonomic scope" value="Bacteria"/>
</dbReference>
<organism evidence="1 2">
    <name type="scientific">Caenibius tardaugens NBRC 16725</name>
    <dbReference type="NCBI Taxonomy" id="1219035"/>
    <lineage>
        <taxon>Bacteria</taxon>
        <taxon>Pseudomonadati</taxon>
        <taxon>Pseudomonadota</taxon>
        <taxon>Alphaproteobacteria</taxon>
        <taxon>Sphingomonadales</taxon>
        <taxon>Erythrobacteraceae</taxon>
        <taxon>Caenibius</taxon>
    </lineage>
</organism>
<keyword evidence="2" id="KW-1185">Reference proteome</keyword>
<evidence type="ECO:0000313" key="2">
    <source>
        <dbReference type="Proteomes" id="UP000016568"/>
    </source>
</evidence>
<evidence type="ECO:0008006" key="3">
    <source>
        <dbReference type="Google" id="ProtNLM"/>
    </source>
</evidence>
<protein>
    <recommendedName>
        <fullName evidence="3">Restriction endonuclease type IV Mrr domain-containing protein</fullName>
    </recommendedName>
</protein>
<dbReference type="AlphaFoldDB" id="U2YAY3"/>
<dbReference type="Proteomes" id="UP000016568">
    <property type="component" value="Unassembled WGS sequence"/>
</dbReference>